<dbReference type="Proteomes" id="UP000294919">
    <property type="component" value="Unassembled WGS sequence"/>
</dbReference>
<protein>
    <submittedName>
        <fullName evidence="12">RNA polymerase RpoN-/SigL-like sigma 54 subunit</fullName>
    </submittedName>
</protein>
<sequence>MRLGFSLNIEQVQKLVMTPELKQAIQILQFNHQELNQFIDEQVLINPVVELGNSSEDEKKKKQDEKIQQDEKPTKDEVDWKEYFKEYDDISYKQPNYNKDQEKVSFEQFVSADVTLTEHLLFQLQFAILETKYKKIGKYIIESLDVKGYLNVNISEIASYFDISEEEVESVLSVIQTFDPIGIAARNLKECLLIQLKQKGIENVEIVQIISNHLEDVAQNRILNIAKSLNISTQRVQEITDFIKRLEPKPGRAFSSGEEIKYITPDVTVEKIEGEYIVLVNDTTAPRLSVSPYYRKMLLHENKDSSTSKFLTGKLNSAMWLIKSIEQRRQTIYNVVKEIVDYQIEFFEHGKKHLKPLTLKQIADQVGVHESTVSRAVNGKYMQSPRGVFEIKTFFTSGVSNEMGEGIASGSIKSMIKDLIDKEDPKKPLSDQAVSENLKEKGINISRRTVAKYRDEMKITSSSKRKRF</sequence>
<dbReference type="OrthoDB" id="9814402at2"/>
<dbReference type="Pfam" id="PF04552">
    <property type="entry name" value="Sigma54_DBD"/>
    <property type="match status" value="1"/>
</dbReference>
<evidence type="ECO:0000259" key="10">
    <source>
        <dbReference type="Pfam" id="PF04552"/>
    </source>
</evidence>
<name>A0A4R2KXW6_9FIRM</name>
<dbReference type="InterPro" id="IPR007634">
    <property type="entry name" value="RNA_pol_sigma_54_DNA-bd"/>
</dbReference>
<dbReference type="PROSITE" id="PS00717">
    <property type="entry name" value="SIGMA54_1"/>
    <property type="match status" value="1"/>
</dbReference>
<dbReference type="PRINTS" id="PR00045">
    <property type="entry name" value="SIGMA54FCT"/>
</dbReference>
<evidence type="ECO:0000256" key="8">
    <source>
        <dbReference type="ARBA" id="ARBA00023163"/>
    </source>
</evidence>
<dbReference type="GO" id="GO:0000428">
    <property type="term" value="C:DNA-directed RNA polymerase complex"/>
    <property type="evidence" value="ECO:0007669"/>
    <property type="project" value="UniProtKB-KW"/>
</dbReference>
<dbReference type="Gene3D" id="1.10.10.60">
    <property type="entry name" value="Homeodomain-like"/>
    <property type="match status" value="1"/>
</dbReference>
<accession>A0A4R2KXW6</accession>
<evidence type="ECO:0000313" key="12">
    <source>
        <dbReference type="EMBL" id="TCO79461.1"/>
    </source>
</evidence>
<feature type="domain" description="RNA polymerase sigma factor 54 DNA-binding" evidence="10">
    <location>
        <begin position="309"/>
        <end position="467"/>
    </location>
</feature>
<keyword evidence="4" id="KW-0548">Nucleotidyltransferase</keyword>
<dbReference type="PIRSF" id="PIRSF000774">
    <property type="entry name" value="RpoN"/>
    <property type="match status" value="1"/>
</dbReference>
<comment type="caution">
    <text evidence="12">The sequence shown here is derived from an EMBL/GenBank/DDBJ whole genome shotgun (WGS) entry which is preliminary data.</text>
</comment>
<evidence type="ECO:0000256" key="4">
    <source>
        <dbReference type="ARBA" id="ARBA00022695"/>
    </source>
</evidence>
<dbReference type="EMBL" id="SLWV01000002">
    <property type="protein sequence ID" value="TCO79461.1"/>
    <property type="molecule type" value="Genomic_DNA"/>
</dbReference>
<evidence type="ECO:0000313" key="13">
    <source>
        <dbReference type="Proteomes" id="UP000294919"/>
    </source>
</evidence>
<evidence type="ECO:0000256" key="3">
    <source>
        <dbReference type="ARBA" id="ARBA00022679"/>
    </source>
</evidence>
<dbReference type="InterPro" id="IPR038709">
    <property type="entry name" value="RpoN_core-bd_sf"/>
</dbReference>
<evidence type="ECO:0000256" key="5">
    <source>
        <dbReference type="ARBA" id="ARBA00023015"/>
    </source>
</evidence>
<feature type="region of interest" description="Disordered" evidence="9">
    <location>
        <begin position="54"/>
        <end position="74"/>
    </location>
</feature>
<evidence type="ECO:0000256" key="2">
    <source>
        <dbReference type="ARBA" id="ARBA00022478"/>
    </source>
</evidence>
<evidence type="ECO:0000259" key="11">
    <source>
        <dbReference type="Pfam" id="PF04963"/>
    </source>
</evidence>
<dbReference type="NCBIfam" id="TIGR02395">
    <property type="entry name" value="rpoN_sigma"/>
    <property type="match status" value="1"/>
</dbReference>
<dbReference type="GO" id="GO:0016987">
    <property type="term" value="F:sigma factor activity"/>
    <property type="evidence" value="ECO:0007669"/>
    <property type="project" value="UniProtKB-KW"/>
</dbReference>
<proteinExistence type="inferred from homology"/>
<dbReference type="AlphaFoldDB" id="A0A4R2KXW6"/>
<dbReference type="RefSeq" id="WP_132242364.1">
    <property type="nucleotide sequence ID" value="NZ_SLWV01000002.1"/>
</dbReference>
<dbReference type="GO" id="GO:0003677">
    <property type="term" value="F:DNA binding"/>
    <property type="evidence" value="ECO:0007669"/>
    <property type="project" value="UniProtKB-KW"/>
</dbReference>
<dbReference type="PROSITE" id="PS00718">
    <property type="entry name" value="SIGMA54_2"/>
    <property type="match status" value="1"/>
</dbReference>
<feature type="compositionally biased region" description="Basic and acidic residues" evidence="9">
    <location>
        <begin position="56"/>
        <end position="74"/>
    </location>
</feature>
<dbReference type="GO" id="GO:0006352">
    <property type="term" value="P:DNA-templated transcription initiation"/>
    <property type="evidence" value="ECO:0007669"/>
    <property type="project" value="InterPro"/>
</dbReference>
<keyword evidence="7" id="KW-0238">DNA-binding</keyword>
<dbReference type="PANTHER" id="PTHR32248:SF4">
    <property type="entry name" value="RNA POLYMERASE SIGMA-54 FACTOR"/>
    <property type="match status" value="1"/>
</dbReference>
<keyword evidence="2" id="KW-0240">DNA-directed RNA polymerase</keyword>
<evidence type="ECO:0000256" key="9">
    <source>
        <dbReference type="SAM" id="MobiDB-lite"/>
    </source>
</evidence>
<dbReference type="Gene3D" id="1.10.10.1330">
    <property type="entry name" value="RNA polymerase sigma-54 factor, core-binding domain"/>
    <property type="match status" value="1"/>
</dbReference>
<dbReference type="Gene3D" id="1.10.260.40">
    <property type="entry name" value="lambda repressor-like DNA-binding domains"/>
    <property type="match status" value="1"/>
</dbReference>
<dbReference type="Pfam" id="PF04963">
    <property type="entry name" value="Sigma54_CBD"/>
    <property type="match status" value="1"/>
</dbReference>
<keyword evidence="3" id="KW-0808">Transferase</keyword>
<keyword evidence="5" id="KW-0805">Transcription regulation</keyword>
<dbReference type="GO" id="GO:0001216">
    <property type="term" value="F:DNA-binding transcription activator activity"/>
    <property type="evidence" value="ECO:0007669"/>
    <property type="project" value="InterPro"/>
</dbReference>
<reference evidence="12 13" key="1">
    <citation type="submission" date="2019-03" db="EMBL/GenBank/DDBJ databases">
        <title>Genomic Encyclopedia of Type Strains, Phase IV (KMG-IV): sequencing the most valuable type-strain genomes for metagenomic binning, comparative biology and taxonomic classification.</title>
        <authorList>
            <person name="Goeker M."/>
        </authorList>
    </citation>
    <scope>NUCLEOTIDE SEQUENCE [LARGE SCALE GENOMIC DNA]</scope>
    <source>
        <strain evidence="12 13">DSM 102940</strain>
    </source>
</reference>
<evidence type="ECO:0000256" key="7">
    <source>
        <dbReference type="ARBA" id="ARBA00023125"/>
    </source>
</evidence>
<dbReference type="InterPro" id="IPR007046">
    <property type="entry name" value="RNA_pol_sigma_54_core-bd"/>
</dbReference>
<keyword evidence="13" id="KW-1185">Reference proteome</keyword>
<evidence type="ECO:0000256" key="6">
    <source>
        <dbReference type="ARBA" id="ARBA00023082"/>
    </source>
</evidence>
<dbReference type="Pfam" id="PF00309">
    <property type="entry name" value="Sigma54_AID"/>
    <property type="match status" value="1"/>
</dbReference>
<dbReference type="PROSITE" id="PS50044">
    <property type="entry name" value="SIGMA54_3"/>
    <property type="match status" value="1"/>
</dbReference>
<organism evidence="12 13">
    <name type="scientific">Marinisporobacter balticus</name>
    <dbReference type="NCBI Taxonomy" id="2018667"/>
    <lineage>
        <taxon>Bacteria</taxon>
        <taxon>Bacillati</taxon>
        <taxon>Bacillota</taxon>
        <taxon>Clostridia</taxon>
        <taxon>Peptostreptococcales</taxon>
        <taxon>Thermotaleaceae</taxon>
        <taxon>Marinisporobacter</taxon>
    </lineage>
</organism>
<dbReference type="InterPro" id="IPR010982">
    <property type="entry name" value="Lambda_DNA-bd_dom_sf"/>
</dbReference>
<gene>
    <name evidence="12" type="ORF">EV214_102181</name>
</gene>
<keyword evidence="6" id="KW-0731">Sigma factor</keyword>
<feature type="domain" description="RNA polymerase sigma factor 54 core-binding" evidence="11">
    <location>
        <begin position="106"/>
        <end position="294"/>
    </location>
</feature>
<evidence type="ECO:0000256" key="1">
    <source>
        <dbReference type="ARBA" id="ARBA00008798"/>
    </source>
</evidence>
<comment type="similarity">
    <text evidence="1">Belongs to the sigma-54 factor family.</text>
</comment>
<dbReference type="NCBIfam" id="NF009118">
    <property type="entry name" value="PRK12469.1"/>
    <property type="match status" value="1"/>
</dbReference>
<dbReference type="PANTHER" id="PTHR32248">
    <property type="entry name" value="RNA POLYMERASE SIGMA-54 FACTOR"/>
    <property type="match status" value="1"/>
</dbReference>
<keyword evidence="8" id="KW-0804">Transcription</keyword>
<dbReference type="GO" id="GO:0016779">
    <property type="term" value="F:nucleotidyltransferase activity"/>
    <property type="evidence" value="ECO:0007669"/>
    <property type="project" value="UniProtKB-KW"/>
</dbReference>
<dbReference type="InterPro" id="IPR000394">
    <property type="entry name" value="RNA_pol_sigma_54"/>
</dbReference>